<dbReference type="GO" id="GO:0005576">
    <property type="term" value="C:extracellular region"/>
    <property type="evidence" value="ECO:0007669"/>
    <property type="project" value="InterPro"/>
</dbReference>
<dbReference type="SMART" id="SM00494">
    <property type="entry name" value="ChtBD2"/>
    <property type="match status" value="1"/>
</dbReference>
<gene>
    <name evidence="4" type="ORF">Fcan01_25544</name>
</gene>
<dbReference type="GO" id="GO:0008061">
    <property type="term" value="F:chitin binding"/>
    <property type="evidence" value="ECO:0007669"/>
    <property type="project" value="InterPro"/>
</dbReference>
<dbReference type="PROSITE" id="PS50940">
    <property type="entry name" value="CHIT_BIND_II"/>
    <property type="match status" value="1"/>
</dbReference>
<dbReference type="Pfam" id="PF01607">
    <property type="entry name" value="CBM_14"/>
    <property type="match status" value="1"/>
</dbReference>
<dbReference type="AlphaFoldDB" id="A0A226D2A9"/>
<dbReference type="InterPro" id="IPR002557">
    <property type="entry name" value="Chitin-bd_dom"/>
</dbReference>
<feature type="chain" id="PRO_5013211614" description="Chitin-binding type-2 domain-containing protein" evidence="2">
    <location>
        <begin position="29"/>
        <end position="351"/>
    </location>
</feature>
<keyword evidence="5" id="KW-1185">Reference proteome</keyword>
<dbReference type="SUPFAM" id="SSF57625">
    <property type="entry name" value="Invertebrate chitin-binding proteins"/>
    <property type="match status" value="1"/>
</dbReference>
<evidence type="ECO:0000313" key="5">
    <source>
        <dbReference type="Proteomes" id="UP000198287"/>
    </source>
</evidence>
<feature type="region of interest" description="Disordered" evidence="1">
    <location>
        <begin position="85"/>
        <end position="121"/>
    </location>
</feature>
<dbReference type="OrthoDB" id="6750620at2759"/>
<reference evidence="4 5" key="1">
    <citation type="submission" date="2015-12" db="EMBL/GenBank/DDBJ databases">
        <title>The genome of Folsomia candida.</title>
        <authorList>
            <person name="Faddeeva A."/>
            <person name="Derks M.F."/>
            <person name="Anvar Y."/>
            <person name="Smit S."/>
            <person name="Van Straalen N."/>
            <person name="Roelofs D."/>
        </authorList>
    </citation>
    <scope>NUCLEOTIDE SEQUENCE [LARGE SCALE GENOMIC DNA]</scope>
    <source>
        <strain evidence="4 5">VU population</strain>
        <tissue evidence="4">Whole body</tissue>
    </source>
</reference>
<proteinExistence type="predicted"/>
<feature type="compositionally biased region" description="Low complexity" evidence="1">
    <location>
        <begin position="87"/>
        <end position="121"/>
    </location>
</feature>
<name>A0A226D2A9_FOLCA</name>
<dbReference type="Proteomes" id="UP000198287">
    <property type="component" value="Unassembled WGS sequence"/>
</dbReference>
<protein>
    <recommendedName>
        <fullName evidence="3">Chitin-binding type-2 domain-containing protein</fullName>
    </recommendedName>
</protein>
<feature type="domain" description="Chitin-binding type-2" evidence="3">
    <location>
        <begin position="29"/>
        <end position="85"/>
    </location>
</feature>
<evidence type="ECO:0000256" key="1">
    <source>
        <dbReference type="SAM" id="MobiDB-lite"/>
    </source>
</evidence>
<evidence type="ECO:0000259" key="3">
    <source>
        <dbReference type="PROSITE" id="PS50940"/>
    </source>
</evidence>
<feature type="signal peptide" evidence="2">
    <location>
        <begin position="1"/>
        <end position="28"/>
    </location>
</feature>
<dbReference type="Gene3D" id="2.170.140.10">
    <property type="entry name" value="Chitin binding domain"/>
    <property type="match status" value="1"/>
</dbReference>
<accession>A0A226D2A9</accession>
<evidence type="ECO:0000313" key="4">
    <source>
        <dbReference type="EMBL" id="OXA39715.1"/>
    </source>
</evidence>
<sequence>MGRLLKHGVILLITAVFSTINFLGCAAGQEICSDGERYSPHPECKFYWDCNSVGDPILRECPADLFWDVAITACNLPENVPDCVGGTRPPITTTTTPTTTTPTTTTRPTTTRPTTTTTRRPTAAPCGSQCCVNDVYDGLSGHLNATFSPIIEVFQGSTFSNLYTHGVSTLDLDCIFNVSSWTGDIIRRAGNFYFQGDYDIWGYLDLFPFSSLCLPSGSFSGAGVATFEVQNLDWIVGISFSLDQVPDRLTIQILTIHEISFDRIYLNLGPNFRINGSPVDWEAFNANLHSCFHTQLKQYRREIETKLKFALNERYSQFDHVEISKFLFAGACPPCVTVCPQCLNLRTAALQ</sequence>
<organism evidence="4 5">
    <name type="scientific">Folsomia candida</name>
    <name type="common">Springtail</name>
    <dbReference type="NCBI Taxonomy" id="158441"/>
    <lineage>
        <taxon>Eukaryota</taxon>
        <taxon>Metazoa</taxon>
        <taxon>Ecdysozoa</taxon>
        <taxon>Arthropoda</taxon>
        <taxon>Hexapoda</taxon>
        <taxon>Collembola</taxon>
        <taxon>Entomobryomorpha</taxon>
        <taxon>Isotomoidea</taxon>
        <taxon>Isotomidae</taxon>
        <taxon>Proisotominae</taxon>
        <taxon>Folsomia</taxon>
    </lineage>
</organism>
<keyword evidence="2" id="KW-0732">Signal</keyword>
<dbReference type="EMBL" id="LNIX01000037">
    <property type="protein sequence ID" value="OXA39715.1"/>
    <property type="molecule type" value="Genomic_DNA"/>
</dbReference>
<evidence type="ECO:0000256" key="2">
    <source>
        <dbReference type="SAM" id="SignalP"/>
    </source>
</evidence>
<comment type="caution">
    <text evidence="4">The sequence shown here is derived from an EMBL/GenBank/DDBJ whole genome shotgun (WGS) entry which is preliminary data.</text>
</comment>
<dbReference type="InterPro" id="IPR036508">
    <property type="entry name" value="Chitin-bd_dom_sf"/>
</dbReference>